<dbReference type="Proteomes" id="UP000242791">
    <property type="component" value="Unassembled WGS sequence"/>
</dbReference>
<feature type="compositionally biased region" description="Pro residues" evidence="1">
    <location>
        <begin position="523"/>
        <end position="540"/>
    </location>
</feature>
<evidence type="ECO:0000313" key="4">
    <source>
        <dbReference type="Proteomes" id="UP000242791"/>
    </source>
</evidence>
<dbReference type="PANTHER" id="PTHR28535:SF1">
    <property type="entry name" value="PROTEIN ZGRF1"/>
    <property type="match status" value="1"/>
</dbReference>
<feature type="region of interest" description="Disordered" evidence="1">
    <location>
        <begin position="385"/>
        <end position="582"/>
    </location>
</feature>
<feature type="compositionally biased region" description="Low complexity" evidence="1">
    <location>
        <begin position="226"/>
        <end position="235"/>
    </location>
</feature>
<sequence length="629" mass="68770">DAFALPPAIMNSALPSTSTTKTPHTSAPVSKFRCLFSHDIRRKAKRWHDGFLRFHSFNKRVMVYDTQNNFVGDLHWREGDELNGGDELELERGVLVQVGECVEKTQTDLTELLEKRSHASSSSPANAFLPEGPSRLAFAVSSNNTALNSSGRLKSLNELLGIRKTPIGRAALPSRSPYEERHRIIRPDDRADSTTTERAPRRQRVNSREQGRDIDRPPRQHPLRDSSSYSSVSNSLASFQHSSDLALSSVSKSSKSSLRETPNTTKKGDRSKSQTTIDLTNPTGSVNTLRMAIEKPRKKLMYRDLLPAQAGRRPTPGPQQSSGETQNIRVRAQRDSRSQSPIEDVDPASEIENVPPAGAFKPASAEINSTLHFIPSTSTLRALQELDPAPPSSQKTKPINQFFKPSSQQQAPSITSIKAPRSPSPPSPAVETPQITKGATTSTTAEHLPSKSPGSLQSRHRPLTGSHSDIILSLSQSKNPSHPPPLAQQIHPQKPPTIKRSDTLPLPASLPITHPALAERSEPAPPPPPEQNLTAPPQPKPLHKALSDASSVLGRTTTPSTTTAAAPPVPRIRQSLLAPKRKQHVATCVDVDEEDQGPWTEEALDLFDWWPPGRAKPEWKGGRVGVGER</sequence>
<keyword evidence="4" id="KW-1185">Reference proteome</keyword>
<gene>
    <name evidence="3" type="ORF">ACJ73_09665</name>
</gene>
<dbReference type="PANTHER" id="PTHR28535">
    <property type="entry name" value="ZINC FINGER GRF-TYPE CONTAINING 1"/>
    <property type="match status" value="1"/>
</dbReference>
<feature type="region of interest" description="Disordered" evidence="1">
    <location>
        <begin position="171"/>
        <end position="235"/>
    </location>
</feature>
<dbReference type="GO" id="GO:0005634">
    <property type="term" value="C:nucleus"/>
    <property type="evidence" value="ECO:0007669"/>
    <property type="project" value="TreeGrafter"/>
</dbReference>
<dbReference type="Pfam" id="PF10382">
    <property type="entry name" value="ZGRF1-like_N"/>
    <property type="match status" value="1"/>
</dbReference>
<dbReference type="OrthoDB" id="6513042at2759"/>
<comment type="caution">
    <text evidence="3">The sequence shown here is derived from an EMBL/GenBank/DDBJ whole genome shotgun (WGS) entry which is preliminary data.</text>
</comment>
<dbReference type="GO" id="GO:0006302">
    <property type="term" value="P:double-strand break repair"/>
    <property type="evidence" value="ECO:0007669"/>
    <property type="project" value="TreeGrafter"/>
</dbReference>
<dbReference type="GO" id="GO:0035861">
    <property type="term" value="C:site of double-strand break"/>
    <property type="evidence" value="ECO:0007669"/>
    <property type="project" value="TreeGrafter"/>
</dbReference>
<reference evidence="3 4" key="1">
    <citation type="submission" date="2015-08" db="EMBL/GenBank/DDBJ databases">
        <title>Emmonsia species relationships and genome sequence.</title>
        <authorList>
            <person name="Cuomo C.A."/>
            <person name="Schwartz I.S."/>
            <person name="Kenyon C."/>
            <person name="De Hoog G.S."/>
            <person name="Govender N.P."/>
            <person name="Botha A."/>
            <person name="Moreno L."/>
            <person name="De Vries M."/>
            <person name="Munoz J.F."/>
            <person name="Stielow J.B."/>
        </authorList>
    </citation>
    <scope>NUCLEOTIDE SEQUENCE [LARGE SCALE GENOMIC DNA]</scope>
    <source>
        <strain evidence="3 4">EI222</strain>
    </source>
</reference>
<feature type="region of interest" description="Disordered" evidence="1">
    <location>
        <begin position="308"/>
        <end position="363"/>
    </location>
</feature>
<feature type="domain" description="5'-3' DNA helicase ZGRF1-like N-terminal" evidence="2">
    <location>
        <begin position="29"/>
        <end position="109"/>
    </location>
</feature>
<dbReference type="AlphaFoldDB" id="A0A1J9Q4Q3"/>
<evidence type="ECO:0000313" key="3">
    <source>
        <dbReference type="EMBL" id="OJD10900.1"/>
    </source>
</evidence>
<organism evidence="3 4">
    <name type="scientific">Blastomyces percursus</name>
    <dbReference type="NCBI Taxonomy" id="1658174"/>
    <lineage>
        <taxon>Eukaryota</taxon>
        <taxon>Fungi</taxon>
        <taxon>Dikarya</taxon>
        <taxon>Ascomycota</taxon>
        <taxon>Pezizomycotina</taxon>
        <taxon>Eurotiomycetes</taxon>
        <taxon>Eurotiomycetidae</taxon>
        <taxon>Onygenales</taxon>
        <taxon>Ajellomycetaceae</taxon>
        <taxon>Blastomyces</taxon>
    </lineage>
</organism>
<dbReference type="InterPro" id="IPR018838">
    <property type="entry name" value="ZGRF1-like_N"/>
</dbReference>
<feature type="compositionally biased region" description="Basic and acidic residues" evidence="1">
    <location>
        <begin position="177"/>
        <end position="192"/>
    </location>
</feature>
<evidence type="ECO:0000259" key="2">
    <source>
        <dbReference type="Pfam" id="PF10382"/>
    </source>
</evidence>
<proteinExistence type="predicted"/>
<feature type="compositionally biased region" description="Polar residues" evidence="1">
    <location>
        <begin position="392"/>
        <end position="416"/>
    </location>
</feature>
<feature type="compositionally biased region" description="Low complexity" evidence="1">
    <location>
        <begin position="556"/>
        <end position="566"/>
    </location>
</feature>
<name>A0A1J9Q4Q3_9EURO</name>
<protein>
    <recommendedName>
        <fullName evidence="2">5'-3' DNA helicase ZGRF1-like N-terminal domain-containing protein</fullName>
    </recommendedName>
</protein>
<dbReference type="InterPro" id="IPR052800">
    <property type="entry name" value="DNA_Repair_Helicase_ZGRF1"/>
</dbReference>
<feature type="non-terminal residue" evidence="3">
    <location>
        <position position="1"/>
    </location>
</feature>
<dbReference type="STRING" id="1658174.A0A1J9Q4Q3"/>
<dbReference type="VEuPathDB" id="FungiDB:ACJ73_09665"/>
<feature type="region of interest" description="Disordered" evidence="1">
    <location>
        <begin position="248"/>
        <end position="290"/>
    </location>
</feature>
<feature type="compositionally biased region" description="Polar residues" evidence="1">
    <location>
        <begin position="318"/>
        <end position="328"/>
    </location>
</feature>
<feature type="compositionally biased region" description="Polar residues" evidence="1">
    <location>
        <begin position="273"/>
        <end position="288"/>
    </location>
</feature>
<accession>A0A1J9Q4Q3</accession>
<feature type="compositionally biased region" description="Basic and acidic residues" evidence="1">
    <location>
        <begin position="206"/>
        <end position="224"/>
    </location>
</feature>
<dbReference type="EMBL" id="LGTZ01002863">
    <property type="protein sequence ID" value="OJD10900.1"/>
    <property type="molecule type" value="Genomic_DNA"/>
</dbReference>
<feature type="compositionally biased region" description="Polar residues" evidence="1">
    <location>
        <begin position="433"/>
        <end position="445"/>
    </location>
</feature>
<evidence type="ECO:0000256" key="1">
    <source>
        <dbReference type="SAM" id="MobiDB-lite"/>
    </source>
</evidence>